<accession>E5XNM3</accession>
<keyword evidence="4" id="KW-1185">Reference proteome</keyword>
<gene>
    <name evidence="3" type="ORF">HMPREF9336_01094</name>
</gene>
<protein>
    <submittedName>
        <fullName evidence="3">Uncharacterized protein</fullName>
    </submittedName>
</protein>
<evidence type="ECO:0000256" key="1">
    <source>
        <dbReference type="SAM" id="Phobius"/>
    </source>
</evidence>
<dbReference type="OrthoDB" id="9798386at2"/>
<proteinExistence type="predicted"/>
<dbReference type="EMBL" id="ACZI02000003">
    <property type="protein sequence ID" value="EFV14013.1"/>
    <property type="molecule type" value="Genomic_DNA"/>
</dbReference>
<dbReference type="RefSeq" id="WP_007468614.1">
    <property type="nucleotide sequence ID" value="NZ_KI391954.1"/>
</dbReference>
<organism evidence="3 4">
    <name type="scientific">Segniliparus rugosus (strain ATCC BAA-974 / DSM 45345 / CCUG 50838 / CIP 108380 / JCM 13579 / CDC 945)</name>
    <dbReference type="NCBI Taxonomy" id="679197"/>
    <lineage>
        <taxon>Bacteria</taxon>
        <taxon>Bacillati</taxon>
        <taxon>Actinomycetota</taxon>
        <taxon>Actinomycetes</taxon>
        <taxon>Mycobacteriales</taxon>
        <taxon>Segniliparaceae</taxon>
        <taxon>Segniliparus</taxon>
    </lineage>
</organism>
<feature type="chain" id="PRO_5003200182" evidence="2">
    <location>
        <begin position="33"/>
        <end position="165"/>
    </location>
</feature>
<feature type="transmembrane region" description="Helical" evidence="1">
    <location>
        <begin position="134"/>
        <end position="157"/>
    </location>
</feature>
<dbReference type="eggNOG" id="COG1404">
    <property type="taxonomic scope" value="Bacteria"/>
</dbReference>
<evidence type="ECO:0000313" key="4">
    <source>
        <dbReference type="Proteomes" id="UP000004816"/>
    </source>
</evidence>
<keyword evidence="1" id="KW-0472">Membrane</keyword>
<comment type="caution">
    <text evidence="3">The sequence shown here is derived from an EMBL/GenBank/DDBJ whole genome shotgun (WGS) entry which is preliminary data.</text>
</comment>
<keyword evidence="1" id="KW-0812">Transmembrane</keyword>
<dbReference type="Proteomes" id="UP000004816">
    <property type="component" value="Unassembled WGS sequence"/>
</dbReference>
<sequence length="165" mass="16945">MTPARPLSAGRAASAAAATLLVFSLAVQPSYADSGFDGPPQAAVPAPADQVEPDHDYEQKFLCRTGAHLPNSDFHNPTWGQRSLDLDKTHAISTGAGVSVAALTGVEPPPLAQHANSAAPRRDLAPQSTITASAMIFGAVAGTALLGAGVVLLIVFLRARRGTRS</sequence>
<evidence type="ECO:0000256" key="2">
    <source>
        <dbReference type="SAM" id="SignalP"/>
    </source>
</evidence>
<feature type="signal peptide" evidence="2">
    <location>
        <begin position="1"/>
        <end position="32"/>
    </location>
</feature>
<keyword evidence="1" id="KW-1133">Transmembrane helix</keyword>
<reference evidence="3 4" key="1">
    <citation type="journal article" date="2011" name="Stand. Genomic Sci.">
        <title>High quality draft genome sequence of Segniliparus rugosus CDC 945(T)= (ATCC BAA-974(T)).</title>
        <authorList>
            <person name="Earl A.M."/>
            <person name="Desjardins C.A."/>
            <person name="Fitzgerald M.G."/>
            <person name="Arachchi H.M."/>
            <person name="Zeng Q."/>
            <person name="Mehta T."/>
            <person name="Griggs A."/>
            <person name="Birren B.W."/>
            <person name="Toney N.C."/>
            <person name="Carr J."/>
            <person name="Posey J."/>
            <person name="Butler W.R."/>
        </authorList>
    </citation>
    <scope>NUCLEOTIDE SEQUENCE [LARGE SCALE GENOMIC DNA]</scope>
    <source>
        <strain evidence="4">ATCC BAA-974 / DSM 45345 / CCUG 50838 / CIP 108380 / JCM 13579 / CDC 945</strain>
    </source>
</reference>
<dbReference type="AlphaFoldDB" id="E5XNM3"/>
<name>E5XNM3_SEGRC</name>
<dbReference type="HOGENOM" id="CLU_1609652_0_0_11"/>
<dbReference type="STRING" id="679197.HMPREF9336_01094"/>
<keyword evidence="2" id="KW-0732">Signal</keyword>
<evidence type="ECO:0000313" key="3">
    <source>
        <dbReference type="EMBL" id="EFV14013.1"/>
    </source>
</evidence>